<evidence type="ECO:0008006" key="3">
    <source>
        <dbReference type="Google" id="ProtNLM"/>
    </source>
</evidence>
<dbReference type="PANTHER" id="PTHR11439">
    <property type="entry name" value="GAG-POL-RELATED RETROTRANSPOSON"/>
    <property type="match status" value="1"/>
</dbReference>
<comment type="caution">
    <text evidence="1">The sequence shown here is derived from an EMBL/GenBank/DDBJ whole genome shotgun (WGS) entry which is preliminary data.</text>
</comment>
<name>A0ABQ4YS72_9ASTR</name>
<keyword evidence="2" id="KW-1185">Reference proteome</keyword>
<evidence type="ECO:0000313" key="2">
    <source>
        <dbReference type="Proteomes" id="UP001151760"/>
    </source>
</evidence>
<gene>
    <name evidence="1" type="ORF">Tco_0729633</name>
</gene>
<protein>
    <recommendedName>
        <fullName evidence="3">Retrovirus-related Pol polyprotein from transposon TNT 1-94</fullName>
    </recommendedName>
</protein>
<accession>A0ABQ4YS72</accession>
<dbReference type="EMBL" id="BQNB010010619">
    <property type="protein sequence ID" value="GJS79752.1"/>
    <property type="molecule type" value="Genomic_DNA"/>
</dbReference>
<sequence length="229" mass="26256">MSKKQDCTAMSSAEAEYVALSASCAQVMWMRTQFNDYGYNYNKIPLYCDSQSAIAISYNPVQHSRTKHIHTRYHFIKEQVEKGIIKLYFIITEYQLADIFTKALPEDRFQYLVRRIGMRCLTPAELAVFVLINGEPWLYGGGGITLQLKSDSLPHAHAQSTKTYYKHQDSKIMKAQELKTKTSANSDIQDLPLRYQVYQGRLLASFLDDAKYEHVGQDTRSQGGKDDQD</sequence>
<reference evidence="1" key="2">
    <citation type="submission" date="2022-01" db="EMBL/GenBank/DDBJ databases">
        <authorList>
            <person name="Yamashiro T."/>
            <person name="Shiraishi A."/>
            <person name="Satake H."/>
            <person name="Nakayama K."/>
        </authorList>
    </citation>
    <scope>NUCLEOTIDE SEQUENCE</scope>
</reference>
<dbReference type="Proteomes" id="UP001151760">
    <property type="component" value="Unassembled WGS sequence"/>
</dbReference>
<dbReference type="CDD" id="cd09272">
    <property type="entry name" value="RNase_HI_RT_Ty1"/>
    <property type="match status" value="1"/>
</dbReference>
<dbReference type="PANTHER" id="PTHR11439:SF483">
    <property type="entry name" value="PEPTIDE SYNTHASE GLIP-LIKE, PUTATIVE (AFU_ORTHOLOGUE AFUA_3G12920)-RELATED"/>
    <property type="match status" value="1"/>
</dbReference>
<proteinExistence type="predicted"/>
<reference evidence="1" key="1">
    <citation type="journal article" date="2022" name="Int. J. Mol. Sci.">
        <title>Draft Genome of Tanacetum Coccineum: Genomic Comparison of Closely Related Tanacetum-Family Plants.</title>
        <authorList>
            <person name="Yamashiro T."/>
            <person name="Shiraishi A."/>
            <person name="Nakayama K."/>
            <person name="Satake H."/>
        </authorList>
    </citation>
    <scope>NUCLEOTIDE SEQUENCE</scope>
</reference>
<organism evidence="1 2">
    <name type="scientific">Tanacetum coccineum</name>
    <dbReference type="NCBI Taxonomy" id="301880"/>
    <lineage>
        <taxon>Eukaryota</taxon>
        <taxon>Viridiplantae</taxon>
        <taxon>Streptophyta</taxon>
        <taxon>Embryophyta</taxon>
        <taxon>Tracheophyta</taxon>
        <taxon>Spermatophyta</taxon>
        <taxon>Magnoliopsida</taxon>
        <taxon>eudicotyledons</taxon>
        <taxon>Gunneridae</taxon>
        <taxon>Pentapetalae</taxon>
        <taxon>asterids</taxon>
        <taxon>campanulids</taxon>
        <taxon>Asterales</taxon>
        <taxon>Asteraceae</taxon>
        <taxon>Asteroideae</taxon>
        <taxon>Anthemideae</taxon>
        <taxon>Anthemidinae</taxon>
        <taxon>Tanacetum</taxon>
    </lineage>
</organism>
<evidence type="ECO:0000313" key="1">
    <source>
        <dbReference type="EMBL" id="GJS79752.1"/>
    </source>
</evidence>